<keyword evidence="1" id="KW-1133">Transmembrane helix</keyword>
<sequence>MLVGVLAALIYLPLLGFLSFHERARQEGLVFSWDLADITTAEPQRTLLPVLGMILLSALFAWVLLWVSARSTAIAPGWPLFLAGATLLAIVLLATIVFPTPVPNTLSLSESGFLAYVVAGATGATTAALGAVLCVIALYRTRKPASTTAPAP</sequence>
<organism evidence="2 3">
    <name type="scientific">Mycetocola lacteus</name>
    <dbReference type="NCBI Taxonomy" id="76637"/>
    <lineage>
        <taxon>Bacteria</taxon>
        <taxon>Bacillati</taxon>
        <taxon>Actinomycetota</taxon>
        <taxon>Actinomycetes</taxon>
        <taxon>Micrococcales</taxon>
        <taxon>Microbacteriaceae</taxon>
        <taxon>Mycetocola</taxon>
    </lineage>
</organism>
<comment type="caution">
    <text evidence="2">The sequence shown here is derived from an EMBL/GenBank/DDBJ whole genome shotgun (WGS) entry which is preliminary data.</text>
</comment>
<keyword evidence="1" id="KW-0472">Membrane</keyword>
<keyword evidence="1" id="KW-0812">Transmembrane</keyword>
<dbReference type="EMBL" id="RCUY01000002">
    <property type="protein sequence ID" value="RLP84189.1"/>
    <property type="molecule type" value="Genomic_DNA"/>
</dbReference>
<feature type="transmembrane region" description="Helical" evidence="1">
    <location>
        <begin position="113"/>
        <end position="139"/>
    </location>
</feature>
<name>A0A3L7AUI9_9MICO</name>
<keyword evidence="3" id="KW-1185">Reference proteome</keyword>
<dbReference type="Proteomes" id="UP000269438">
    <property type="component" value="Unassembled WGS sequence"/>
</dbReference>
<dbReference type="AlphaFoldDB" id="A0A3L7AUI9"/>
<protein>
    <submittedName>
        <fullName evidence="2">Uncharacterized protein</fullName>
    </submittedName>
</protein>
<feature type="transmembrane region" description="Helical" evidence="1">
    <location>
        <begin position="80"/>
        <end position="101"/>
    </location>
</feature>
<accession>A0A3L7AUI9</accession>
<proteinExistence type="predicted"/>
<evidence type="ECO:0000313" key="3">
    <source>
        <dbReference type="Proteomes" id="UP000269438"/>
    </source>
</evidence>
<gene>
    <name evidence="2" type="ORF">D9V34_05220</name>
</gene>
<evidence type="ECO:0000256" key="1">
    <source>
        <dbReference type="SAM" id="Phobius"/>
    </source>
</evidence>
<reference evidence="2 3" key="1">
    <citation type="submission" date="2018-10" db="EMBL/GenBank/DDBJ databases">
        <authorList>
            <person name="Li J."/>
        </authorList>
    </citation>
    <scope>NUCLEOTIDE SEQUENCE [LARGE SCALE GENOMIC DNA]</scope>
    <source>
        <strain evidence="2 3">JCM 11654</strain>
    </source>
</reference>
<evidence type="ECO:0000313" key="2">
    <source>
        <dbReference type="EMBL" id="RLP84189.1"/>
    </source>
</evidence>
<feature type="transmembrane region" description="Helical" evidence="1">
    <location>
        <begin position="47"/>
        <end position="68"/>
    </location>
</feature>